<dbReference type="PANTHER" id="PTHR12480">
    <property type="entry name" value="ARGININE DEMETHYLASE AND LYSYL-HYDROXYLASE JMJD"/>
    <property type="match status" value="1"/>
</dbReference>
<reference evidence="4" key="2">
    <citation type="submission" date="2021-04" db="EMBL/GenBank/DDBJ databases">
        <authorList>
            <person name="Podell S."/>
        </authorList>
    </citation>
    <scope>NUCLEOTIDE SEQUENCE</scope>
    <source>
        <strain evidence="4">Hildebrandi</strain>
    </source>
</reference>
<dbReference type="GO" id="GO:0016020">
    <property type="term" value="C:membrane"/>
    <property type="evidence" value="ECO:0007669"/>
    <property type="project" value="InterPro"/>
</dbReference>
<dbReference type="EMBL" id="JAGRRH010000019">
    <property type="protein sequence ID" value="KAG7348761.1"/>
    <property type="molecule type" value="Genomic_DNA"/>
</dbReference>
<feature type="region of interest" description="Disordered" evidence="1">
    <location>
        <begin position="168"/>
        <end position="262"/>
    </location>
</feature>
<dbReference type="Proteomes" id="UP000693970">
    <property type="component" value="Unassembled WGS sequence"/>
</dbReference>
<organism evidence="4 5">
    <name type="scientific">Nitzschia inconspicua</name>
    <dbReference type="NCBI Taxonomy" id="303405"/>
    <lineage>
        <taxon>Eukaryota</taxon>
        <taxon>Sar</taxon>
        <taxon>Stramenopiles</taxon>
        <taxon>Ochrophyta</taxon>
        <taxon>Bacillariophyta</taxon>
        <taxon>Bacillariophyceae</taxon>
        <taxon>Bacillariophycidae</taxon>
        <taxon>Bacillariales</taxon>
        <taxon>Bacillariaceae</taxon>
        <taxon>Nitzschia</taxon>
    </lineage>
</organism>
<dbReference type="GO" id="GO:0008146">
    <property type="term" value="F:sulfotransferase activity"/>
    <property type="evidence" value="ECO:0007669"/>
    <property type="project" value="InterPro"/>
</dbReference>
<feature type="transmembrane region" description="Helical" evidence="2">
    <location>
        <begin position="75"/>
        <end position="94"/>
    </location>
</feature>
<dbReference type="InterPro" id="IPR050910">
    <property type="entry name" value="JMJD6_ArgDemeth/LysHydrox"/>
</dbReference>
<dbReference type="Pfam" id="PF03567">
    <property type="entry name" value="Sulfotransfer_2"/>
    <property type="match status" value="1"/>
</dbReference>
<feature type="region of interest" description="Disordered" evidence="1">
    <location>
        <begin position="1"/>
        <end position="46"/>
    </location>
</feature>
<evidence type="ECO:0000256" key="1">
    <source>
        <dbReference type="SAM" id="MobiDB-lite"/>
    </source>
</evidence>
<proteinExistence type="predicted"/>
<dbReference type="InterPro" id="IPR003347">
    <property type="entry name" value="JmjC_dom"/>
</dbReference>
<feature type="compositionally biased region" description="Low complexity" evidence="1">
    <location>
        <begin position="10"/>
        <end position="29"/>
    </location>
</feature>
<name>A0A9K3PJ82_9STRA</name>
<comment type="caution">
    <text evidence="4">The sequence shown here is derived from an EMBL/GenBank/DDBJ whole genome shotgun (WGS) entry which is preliminary data.</text>
</comment>
<evidence type="ECO:0000256" key="2">
    <source>
        <dbReference type="SAM" id="Phobius"/>
    </source>
</evidence>
<keyword evidence="2" id="KW-0472">Membrane</keyword>
<dbReference type="PROSITE" id="PS51184">
    <property type="entry name" value="JMJC"/>
    <property type="match status" value="1"/>
</dbReference>
<evidence type="ECO:0000259" key="3">
    <source>
        <dbReference type="PROSITE" id="PS51184"/>
    </source>
</evidence>
<keyword evidence="2" id="KW-0812">Transmembrane</keyword>
<feature type="compositionally biased region" description="Acidic residues" evidence="1">
    <location>
        <begin position="190"/>
        <end position="209"/>
    </location>
</feature>
<sequence length="974" mass="113556">MITRRSPRHNQNQQQDDSEGQQQQQQQQSFLPTVKSPTSKRHHYDDPEDRFFDKYSKHRNGFFSFPLFNNSNNKMCIYLLVILGVLFLCVELSWNYNHHRNSLFLFATSTSYSSWWTDDTYTLKRTRLPQQLQEQDFPKVTRFDDKCFLVTPKPDDVEQDVQQLEGRRRLLQQDPHHFLPKRRDSRRLEEDEEEESESNEEEEKEENTSGEENNGSNEEEEEDDEDEEESSGSNEQDEPKKEDTVPTVKSESHQLGPCFAKYPQRVPPSTGWLDDLDWFHHRTPQQHASQHHAWREACYLYCIEQLDHLDNALLSQAVVMGLPRVVDALVHKHGLDPLQTVRWNPTQPSKTKIHVGGIDWPEIAGLNAIQHAIRMGQAQMVASMGNIHTKIDEWGRSVYDYITQKGSPIRPFDAKRYLHIDTTRSQYYTQGTHQVDGYREMTLRETGRTEFERLLQQSPGQGWNEETSWKVNPQCDIDIVYGSMSRQEFYRDYFVTGRPFVLRGIIPTEEIKAFQRQRWETLDRFDPDTTMVSVGPTAYPSLTNQELCEEYMSITAIERGDQCPDMPPETPILHAWHPIDQDFVDLFPSYKNGDVYDKKSGWRKMGEWFHPDTAEEFDSDIVWQVFYGGDESGATMHWHNAAFNVLYVGLKEWKIMPPWYRAYTGMTAKKAKTMIENDISLSCTQQPGDFVYIPNYWGHMTLNHGFTIGAATIMTDLFQSYADDKPRIHFVHINKTGGTSIVEMLADRCEPHYVEEFWNDDKQRTFHATAHALIDHNGRDAWDNAYTFTLVRHPLSRAVSNFFFLAGKCSPEGDLFGSKKCDRRLIPTDIDLEKMSDQQKIDAFHKYFQASYENYPPGSKKQYLFGSMGHGNERFDTFNATQTSWLVDEEGKIAVKHIFRLETLANDMGKLVEDLPCLRNDGSMEGGKRGLLEMLHENESPDYPDYKLFGRNKRSNEILREVFAIDYKNFGYEF</sequence>
<dbReference type="InterPro" id="IPR005331">
    <property type="entry name" value="Sulfotransferase"/>
</dbReference>
<evidence type="ECO:0000313" key="4">
    <source>
        <dbReference type="EMBL" id="KAG7348761.1"/>
    </source>
</evidence>
<protein>
    <submittedName>
        <fullName evidence="4">Sulfotransferase family protein</fullName>
    </submittedName>
</protein>
<evidence type="ECO:0000313" key="5">
    <source>
        <dbReference type="Proteomes" id="UP000693970"/>
    </source>
</evidence>
<feature type="domain" description="JmjC" evidence="3">
    <location>
        <begin position="599"/>
        <end position="734"/>
    </location>
</feature>
<dbReference type="AlphaFoldDB" id="A0A9K3PJ82"/>
<keyword evidence="5" id="KW-1185">Reference proteome</keyword>
<keyword evidence="2" id="KW-1133">Transmembrane helix</keyword>
<dbReference type="Pfam" id="PF02373">
    <property type="entry name" value="JmjC"/>
    <property type="match status" value="1"/>
</dbReference>
<accession>A0A9K3PJ82</accession>
<reference evidence="4" key="1">
    <citation type="journal article" date="2021" name="Sci. Rep.">
        <title>Diploid genomic architecture of Nitzschia inconspicua, an elite biomass production diatom.</title>
        <authorList>
            <person name="Oliver A."/>
            <person name="Podell S."/>
            <person name="Pinowska A."/>
            <person name="Traller J.C."/>
            <person name="Smith S.R."/>
            <person name="McClure R."/>
            <person name="Beliaev A."/>
            <person name="Bohutskyi P."/>
            <person name="Hill E.A."/>
            <person name="Rabines A."/>
            <person name="Zheng H."/>
            <person name="Allen L.Z."/>
            <person name="Kuo A."/>
            <person name="Grigoriev I.V."/>
            <person name="Allen A.E."/>
            <person name="Hazlebeck D."/>
            <person name="Allen E.E."/>
        </authorList>
    </citation>
    <scope>NUCLEOTIDE SEQUENCE</scope>
    <source>
        <strain evidence="4">Hildebrandi</strain>
    </source>
</reference>
<feature type="compositionally biased region" description="Acidic residues" evidence="1">
    <location>
        <begin position="217"/>
        <end position="230"/>
    </location>
</feature>
<dbReference type="OrthoDB" id="202463at2759"/>
<gene>
    <name evidence="4" type="ORF">IV203_011358</name>
</gene>